<comment type="function">
    <text evidence="6">Probable component of a branched-chain amino-acid transport system.</text>
</comment>
<reference evidence="10 11" key="1">
    <citation type="journal article" date="2019" name="Int. J. Syst. Evol. Microbiol.">
        <title>The Global Catalogue of Microorganisms (GCM) 10K type strain sequencing project: providing services to taxonomists for standard genome sequencing and annotation.</title>
        <authorList>
            <consortium name="The Broad Institute Genomics Platform"/>
            <consortium name="The Broad Institute Genome Sequencing Center for Infectious Disease"/>
            <person name="Wu L."/>
            <person name="Ma J."/>
        </authorList>
    </citation>
    <scope>NUCLEOTIDE SEQUENCE [LARGE SCALE GENOMIC DNA]</scope>
    <source>
        <strain evidence="10 11">CGMCC 1.12553</strain>
    </source>
</reference>
<dbReference type="Gene3D" id="3.40.50.300">
    <property type="entry name" value="P-loop containing nucleotide triphosphate hydrolases"/>
    <property type="match status" value="1"/>
</dbReference>
<dbReference type="SMART" id="SM00382">
    <property type="entry name" value="AAA"/>
    <property type="match status" value="1"/>
</dbReference>
<evidence type="ECO:0000256" key="8">
    <source>
        <dbReference type="SAM" id="MobiDB-lite"/>
    </source>
</evidence>
<keyword evidence="4 10" id="KW-0067">ATP-binding</keyword>
<organism evidence="10 11">
    <name type="scientific">Halobium salinum</name>
    <dbReference type="NCBI Taxonomy" id="1364940"/>
    <lineage>
        <taxon>Archaea</taxon>
        <taxon>Methanobacteriati</taxon>
        <taxon>Methanobacteriota</taxon>
        <taxon>Stenosarchaea group</taxon>
        <taxon>Halobacteria</taxon>
        <taxon>Halobacteriales</taxon>
        <taxon>Haloferacaceae</taxon>
        <taxon>Halobium</taxon>
    </lineage>
</organism>
<dbReference type="InterPro" id="IPR003439">
    <property type="entry name" value="ABC_transporter-like_ATP-bd"/>
</dbReference>
<keyword evidence="3" id="KW-0547">Nucleotide-binding</keyword>
<evidence type="ECO:0000256" key="3">
    <source>
        <dbReference type="ARBA" id="ARBA00022741"/>
    </source>
</evidence>
<dbReference type="PANTHER" id="PTHR43820">
    <property type="entry name" value="HIGH-AFFINITY BRANCHED-CHAIN AMINO ACID TRANSPORT ATP-BINDING PROTEIN LIVF"/>
    <property type="match status" value="1"/>
</dbReference>
<dbReference type="EMBL" id="JBHSDS010000017">
    <property type="protein sequence ID" value="MFC4360580.1"/>
    <property type="molecule type" value="Genomic_DNA"/>
</dbReference>
<dbReference type="InterPro" id="IPR017871">
    <property type="entry name" value="ABC_transporter-like_CS"/>
</dbReference>
<evidence type="ECO:0000313" key="10">
    <source>
        <dbReference type="EMBL" id="MFC4360580.1"/>
    </source>
</evidence>
<dbReference type="PANTHER" id="PTHR43820:SF4">
    <property type="entry name" value="HIGH-AFFINITY BRANCHED-CHAIN AMINO ACID TRANSPORT ATP-BINDING PROTEIN LIVF"/>
    <property type="match status" value="1"/>
</dbReference>
<dbReference type="Proteomes" id="UP001595921">
    <property type="component" value="Unassembled WGS sequence"/>
</dbReference>
<dbReference type="GO" id="GO:0005524">
    <property type="term" value="F:ATP binding"/>
    <property type="evidence" value="ECO:0007669"/>
    <property type="project" value="UniProtKB-KW"/>
</dbReference>
<evidence type="ECO:0000256" key="2">
    <source>
        <dbReference type="ARBA" id="ARBA00022448"/>
    </source>
</evidence>
<dbReference type="AlphaFoldDB" id="A0ABD5PIV3"/>
<keyword evidence="5" id="KW-0029">Amino-acid transport</keyword>
<sequence>MSTDDERTTDASTTNSTATDSTTDASTADSTTDASTTNSTTDVPTADSGTPDGRPDLGGDPVLRTEGLTRRFGELVAVDDVDLAVDRGEFRSVIGPNGAGKTTLFNLISGALSPSEGRVVLDGEDVTALSPHERVRRGIGRSFQITNVFGGLSVEENVRIAARSTVETDLSAWERYLRSTDAFDEVNERAAATLERVGLADRAEERAGALSYGDRRRLELGLVLATDPQVVLLDEPTAGMSREVTQSTIDLIDEVLADRTLLLIEHDIDLVMRVSDRITVLDRGSELVTGTPDAVAADPEVRKAYLGGVADE</sequence>
<dbReference type="InterPro" id="IPR052156">
    <property type="entry name" value="BCAA_Transport_ATP-bd_LivF"/>
</dbReference>
<evidence type="ECO:0000313" key="11">
    <source>
        <dbReference type="Proteomes" id="UP001595921"/>
    </source>
</evidence>
<dbReference type="FunFam" id="3.40.50.300:FF:000421">
    <property type="entry name" value="Branched-chain amino acid ABC transporter ATP-binding protein"/>
    <property type="match status" value="1"/>
</dbReference>
<dbReference type="GO" id="GO:0006865">
    <property type="term" value="P:amino acid transport"/>
    <property type="evidence" value="ECO:0007669"/>
    <property type="project" value="UniProtKB-KW"/>
</dbReference>
<dbReference type="PROSITE" id="PS50893">
    <property type="entry name" value="ABC_TRANSPORTER_2"/>
    <property type="match status" value="1"/>
</dbReference>
<keyword evidence="2" id="KW-0813">Transport</keyword>
<evidence type="ECO:0000256" key="5">
    <source>
        <dbReference type="ARBA" id="ARBA00022970"/>
    </source>
</evidence>
<feature type="compositionally biased region" description="Low complexity" evidence="8">
    <location>
        <begin position="10"/>
        <end position="42"/>
    </location>
</feature>
<evidence type="ECO:0000256" key="4">
    <source>
        <dbReference type="ARBA" id="ARBA00022840"/>
    </source>
</evidence>
<comment type="caution">
    <text evidence="10">The sequence shown here is derived from an EMBL/GenBank/DDBJ whole genome shotgun (WGS) entry which is preliminary data.</text>
</comment>
<dbReference type="PROSITE" id="PS00211">
    <property type="entry name" value="ABC_TRANSPORTER_1"/>
    <property type="match status" value="1"/>
</dbReference>
<evidence type="ECO:0000259" key="9">
    <source>
        <dbReference type="PROSITE" id="PS50893"/>
    </source>
</evidence>
<dbReference type="Pfam" id="PF00005">
    <property type="entry name" value="ABC_tran"/>
    <property type="match status" value="1"/>
</dbReference>
<proteinExistence type="inferred from homology"/>
<protein>
    <recommendedName>
        <fullName evidence="7">Probable branched-chain amino acid transport ATP-binding protein LivG</fullName>
    </recommendedName>
</protein>
<evidence type="ECO:0000256" key="7">
    <source>
        <dbReference type="ARBA" id="ARBA00072811"/>
    </source>
</evidence>
<evidence type="ECO:0000256" key="1">
    <source>
        <dbReference type="ARBA" id="ARBA00005417"/>
    </source>
</evidence>
<dbReference type="Pfam" id="PF12399">
    <property type="entry name" value="BCA_ABC_TP_C"/>
    <property type="match status" value="1"/>
</dbReference>
<accession>A0ABD5PIV3</accession>
<dbReference type="CDD" id="cd03219">
    <property type="entry name" value="ABC_Mj1267_LivG_branched"/>
    <property type="match status" value="1"/>
</dbReference>
<dbReference type="InterPro" id="IPR003593">
    <property type="entry name" value="AAA+_ATPase"/>
</dbReference>
<feature type="domain" description="ABC transporter" evidence="9">
    <location>
        <begin position="63"/>
        <end position="308"/>
    </location>
</feature>
<dbReference type="InterPro" id="IPR027417">
    <property type="entry name" value="P-loop_NTPase"/>
</dbReference>
<gene>
    <name evidence="10" type="ORF">ACFO0N_21755</name>
</gene>
<name>A0ABD5PIV3_9EURY</name>
<evidence type="ECO:0000256" key="6">
    <source>
        <dbReference type="ARBA" id="ARBA00056071"/>
    </source>
</evidence>
<keyword evidence="11" id="KW-1185">Reference proteome</keyword>
<dbReference type="SUPFAM" id="SSF52540">
    <property type="entry name" value="P-loop containing nucleoside triphosphate hydrolases"/>
    <property type="match status" value="1"/>
</dbReference>
<comment type="similarity">
    <text evidence="1">Belongs to the ABC transporter superfamily.</text>
</comment>
<dbReference type="RefSeq" id="WP_267620914.1">
    <property type="nucleotide sequence ID" value="NZ_JAODIW010000005.1"/>
</dbReference>
<feature type="region of interest" description="Disordered" evidence="8">
    <location>
        <begin position="1"/>
        <end position="65"/>
    </location>
</feature>
<dbReference type="InterPro" id="IPR032823">
    <property type="entry name" value="BCA_ABC_TP_C"/>
</dbReference>